<geneLocation type="plasmid" evidence="3">
    <name>pdfe dna</name>
</geneLocation>
<dbReference type="Proteomes" id="UP000269883">
    <property type="component" value="Plasmid pDFE"/>
</dbReference>
<reference evidence="2 3" key="1">
    <citation type="journal article" date="2018" name="Sci. Adv.">
        <title>Multi-heme cytochromes provide a pathway for survival in energy-limited environments.</title>
        <authorList>
            <person name="Deng X."/>
            <person name="Dohmae N."/>
            <person name="Nealson K.H."/>
            <person name="Hashimoto K."/>
            <person name="Okamoto A."/>
        </authorList>
    </citation>
    <scope>NUCLEOTIDE SEQUENCE [LARGE SCALE GENOMIC DNA]</scope>
    <source>
        <strain evidence="2 3">IS5</strain>
        <plasmid evidence="3">pdfe dna</plasmid>
    </source>
</reference>
<feature type="region of interest" description="Disordered" evidence="1">
    <location>
        <begin position="69"/>
        <end position="90"/>
    </location>
</feature>
<dbReference type="AlphaFoldDB" id="A0A2Z6B458"/>
<dbReference type="RefSeq" id="WP_126381666.1">
    <property type="nucleotide sequence ID" value="NZ_AP017379.1"/>
</dbReference>
<keyword evidence="2" id="KW-0449">Lipoprotein</keyword>
<accession>A0A2Z6B458</accession>
<keyword evidence="3" id="KW-1185">Reference proteome</keyword>
<sequence>MFKNIFVALVISISLVGCGSSDDNKENTVSNTQPKIIEERTSQPLREKAVSQKNKEVDLYGLQDKMIKRSGKETGESDPDKIWETLKEMK</sequence>
<evidence type="ECO:0000313" key="2">
    <source>
        <dbReference type="EMBL" id="BBD10156.1"/>
    </source>
</evidence>
<evidence type="ECO:0000313" key="3">
    <source>
        <dbReference type="Proteomes" id="UP000269883"/>
    </source>
</evidence>
<dbReference type="EMBL" id="AP017379">
    <property type="protein sequence ID" value="BBD10156.1"/>
    <property type="molecule type" value="Genomic_DNA"/>
</dbReference>
<name>A0A2Z6B458_9BACT</name>
<dbReference type="PROSITE" id="PS51257">
    <property type="entry name" value="PROKAR_LIPOPROTEIN"/>
    <property type="match status" value="1"/>
</dbReference>
<keyword evidence="2" id="KW-0614">Plasmid</keyword>
<dbReference type="KEGG" id="dfl:DFE_A0055"/>
<organism evidence="2 3">
    <name type="scientific">Desulfovibrio ferrophilus</name>
    <dbReference type="NCBI Taxonomy" id="241368"/>
    <lineage>
        <taxon>Bacteria</taxon>
        <taxon>Pseudomonadati</taxon>
        <taxon>Thermodesulfobacteriota</taxon>
        <taxon>Desulfovibrionia</taxon>
        <taxon>Desulfovibrionales</taxon>
        <taxon>Desulfovibrionaceae</taxon>
        <taxon>Desulfovibrio</taxon>
    </lineage>
</organism>
<proteinExistence type="predicted"/>
<evidence type="ECO:0000256" key="1">
    <source>
        <dbReference type="SAM" id="MobiDB-lite"/>
    </source>
</evidence>
<gene>
    <name evidence="2" type="ORF">DFE_A0055</name>
</gene>
<protein>
    <submittedName>
        <fullName evidence="2">Lipoprotein</fullName>
    </submittedName>
</protein>